<name>A0ABN9XGF9_9DINO</name>
<keyword evidence="1" id="KW-0812">Transmembrane</keyword>
<keyword evidence="1" id="KW-0472">Membrane</keyword>
<evidence type="ECO:0000313" key="2">
    <source>
        <dbReference type="EMBL" id="CAK0898775.1"/>
    </source>
</evidence>
<feature type="transmembrane region" description="Helical" evidence="1">
    <location>
        <begin position="25"/>
        <end position="44"/>
    </location>
</feature>
<keyword evidence="3" id="KW-1185">Reference proteome</keyword>
<protein>
    <recommendedName>
        <fullName evidence="4">Ion transport domain-containing protein</fullName>
    </recommendedName>
</protein>
<evidence type="ECO:0008006" key="4">
    <source>
        <dbReference type="Google" id="ProtNLM"/>
    </source>
</evidence>
<keyword evidence="1" id="KW-1133">Transmembrane helix</keyword>
<comment type="caution">
    <text evidence="2">The sequence shown here is derived from an EMBL/GenBank/DDBJ whole genome shotgun (WGS) entry which is preliminary data.</text>
</comment>
<dbReference type="Proteomes" id="UP001189429">
    <property type="component" value="Unassembled WGS sequence"/>
</dbReference>
<feature type="transmembrane region" description="Helical" evidence="1">
    <location>
        <begin position="96"/>
        <end position="117"/>
    </location>
</feature>
<reference evidence="2" key="1">
    <citation type="submission" date="2023-10" db="EMBL/GenBank/DDBJ databases">
        <authorList>
            <person name="Chen Y."/>
            <person name="Shah S."/>
            <person name="Dougan E. K."/>
            <person name="Thang M."/>
            <person name="Chan C."/>
        </authorList>
    </citation>
    <scope>NUCLEOTIDE SEQUENCE [LARGE SCALE GENOMIC DNA]</scope>
</reference>
<dbReference type="EMBL" id="CAUYUJ010020504">
    <property type="protein sequence ID" value="CAK0898775.1"/>
    <property type="molecule type" value="Genomic_DNA"/>
</dbReference>
<proteinExistence type="predicted"/>
<organism evidence="2 3">
    <name type="scientific">Prorocentrum cordatum</name>
    <dbReference type="NCBI Taxonomy" id="2364126"/>
    <lineage>
        <taxon>Eukaryota</taxon>
        <taxon>Sar</taxon>
        <taxon>Alveolata</taxon>
        <taxon>Dinophyceae</taxon>
        <taxon>Prorocentrales</taxon>
        <taxon>Prorocentraceae</taxon>
        <taxon>Prorocentrum</taxon>
    </lineage>
</organism>
<feature type="transmembrane region" description="Helical" evidence="1">
    <location>
        <begin position="56"/>
        <end position="75"/>
    </location>
</feature>
<evidence type="ECO:0000256" key="1">
    <source>
        <dbReference type="SAM" id="Phobius"/>
    </source>
</evidence>
<gene>
    <name evidence="2" type="ORF">PCOR1329_LOCUS76486</name>
</gene>
<feature type="transmembrane region" description="Helical" evidence="1">
    <location>
        <begin position="158"/>
        <end position="178"/>
    </location>
</feature>
<accession>A0ABN9XGF9</accession>
<sequence>MFEEMRKAFGFWKCKWMKEYMNTNTLKDLGSMAVVAMVLILMALPNPPSDPGYLRTVLAAAGFFKWIKIVSYFRGILALRLGPKFLPISYTLQEGLSFLVVMMFFILAAWHAFYTLYPGKISWTFLFSMTYNLGFFGDFDLDSILSEESNAGEVSYSWVQQLLFAVAAMLVMVIRGLADIGVMGNAYNHYHDKAMELFVRARASICLDISMQYGNAWQDLGDVWRHQARRRG</sequence>
<evidence type="ECO:0000313" key="3">
    <source>
        <dbReference type="Proteomes" id="UP001189429"/>
    </source>
</evidence>